<keyword evidence="19" id="KW-1185">Reference proteome</keyword>
<evidence type="ECO:0000259" key="17">
    <source>
        <dbReference type="PROSITE" id="PS51770"/>
    </source>
</evidence>
<accession>A0A7J5ZEL4</accession>
<protein>
    <recommendedName>
        <fullName evidence="13">palmitoyl-CoA hydrolase</fullName>
        <ecNumber evidence="13">3.1.2.2</ecNumber>
    </recommendedName>
</protein>
<proteinExistence type="predicted"/>
<dbReference type="GO" id="GO:0052689">
    <property type="term" value="F:carboxylic ester hydrolase activity"/>
    <property type="evidence" value="ECO:0007669"/>
    <property type="project" value="UniProtKB-KW"/>
</dbReference>
<evidence type="ECO:0000256" key="9">
    <source>
        <dbReference type="ARBA" id="ARBA00023098"/>
    </source>
</evidence>
<dbReference type="CDD" id="cd11463">
    <property type="entry name" value="bHLH-O_HES2"/>
    <property type="match status" value="1"/>
</dbReference>
<dbReference type="Pfam" id="PF03061">
    <property type="entry name" value="4HBT"/>
    <property type="match status" value="2"/>
</dbReference>
<feature type="domain" description="HotDog ACOT-type" evidence="17">
    <location>
        <begin position="567"/>
        <end position="681"/>
    </location>
</feature>
<evidence type="ECO:0000256" key="2">
    <source>
        <dbReference type="ARBA" id="ARBA00004496"/>
    </source>
</evidence>
<dbReference type="Gene3D" id="4.10.280.10">
    <property type="entry name" value="Helix-loop-helix DNA-binding domain"/>
    <property type="match status" value="2"/>
</dbReference>
<evidence type="ECO:0000256" key="7">
    <source>
        <dbReference type="ARBA" id="ARBA00022801"/>
    </source>
</evidence>
<keyword evidence="12" id="KW-0539">Nucleus</keyword>
<dbReference type="Proteomes" id="UP000518266">
    <property type="component" value="Unassembled WGS sequence"/>
</dbReference>
<name>A0A7J5ZEL4_DISMA</name>
<evidence type="ECO:0000256" key="5">
    <source>
        <dbReference type="ARBA" id="ARBA00022491"/>
    </source>
</evidence>
<comment type="caution">
    <text evidence="18">The sequence shown here is derived from an EMBL/GenBank/DDBJ whole genome shotgun (WGS) entry which is preliminary data.</text>
</comment>
<dbReference type="FunFam" id="4.10.280.10:FF:000009">
    <property type="entry name" value="Transcription factor HES-1"/>
    <property type="match status" value="2"/>
</dbReference>
<keyword evidence="6" id="KW-0677">Repeat</keyword>
<sequence length="839" mass="92660">MSPSITTEADQPLPARSTVAQRKQANELRKTLKPLLEKKRRARINDSLSHLKSLILPLVGKDNARYSKLEKADILEMTVRFLRDLPSTPVKDSADSYREGFKACLQRVSTMLPKTSLDQDACQRVNEFVQQSSSATVTPTCLNCCAQSSRTLPQMQQKLLSLKSSFSSRLESQSRGSSSAVAPSRALPGPQAVSAAMLTVAKRKEALELRKTMKPLMEKRRRARINDSLNHLKNLIIPLTGRDKTRHSKLEKADILEMTVGFLSEIPPVSTKNTADSYREGFKSLQRVSTMLPKTSLDQDACQRVNEFVQQSSSATVTPTCLNCCAQSSRTLPQMQQKLLSLKSSFSSRLESQSRGSSSAVAPSRAQPGPQAVSASMITLQHETNKELTIIIFIITTSMSVLQAASSLQLCRIMRPDDANIVGNVHGGTILKMIEEAGCIDRCMAALVRVEKTEFLFPVFIGEVAHVTAEITYTSKHSLEVQVHVMSENILTGVKKLANKAALWYVPCSLKNVDKIMDVPPIKYASVEQEELGRKRYGAQKMERQETKARIEDVVPPPPNPGQHTVGFSQSSLIHLVGPSDCTIHNYVHGGVTMKLMDEVAGIVAARHCSTNIVTASVDAINFHRKIIKGCVVTVTGRLTFTSNKSMEIEVFVDASSLMEAGKEKYRAVSAFFTYISLDKANKALPVPPLKIDGEEEKRRFEEGNARYLQSKAKRLAEKERQEAHAIHLFSTVSFTEESGELGGFDSTRISPTPALPPLLSPPPLCSPPPLPVCHTVTPAFALISLACLPSRHHVSPFACDVYFFILSFTLFVPLSPTVFSLSDSLCLYMRYENKHITW</sequence>
<evidence type="ECO:0000256" key="4">
    <source>
        <dbReference type="ARBA" id="ARBA00022490"/>
    </source>
</evidence>
<dbReference type="GO" id="GO:0003677">
    <property type="term" value="F:DNA binding"/>
    <property type="evidence" value="ECO:0007669"/>
    <property type="project" value="UniProtKB-KW"/>
</dbReference>
<evidence type="ECO:0000256" key="6">
    <source>
        <dbReference type="ARBA" id="ARBA00022737"/>
    </source>
</evidence>
<dbReference type="FunFam" id="3.10.129.10:FF:000009">
    <property type="entry name" value="Cytosolic acyl coenzyme A thioester hydrolase"/>
    <property type="match status" value="1"/>
</dbReference>
<evidence type="ECO:0000256" key="14">
    <source>
        <dbReference type="PIRSR" id="PIRSR640170-1"/>
    </source>
</evidence>
<evidence type="ECO:0000313" key="19">
    <source>
        <dbReference type="Proteomes" id="UP000518266"/>
    </source>
</evidence>
<feature type="non-terminal residue" evidence="18">
    <location>
        <position position="839"/>
    </location>
</feature>
<reference evidence="18 19" key="1">
    <citation type="submission" date="2020-03" db="EMBL/GenBank/DDBJ databases">
        <title>Dissostichus mawsoni Genome sequencing and assembly.</title>
        <authorList>
            <person name="Park H."/>
        </authorList>
    </citation>
    <scope>NUCLEOTIDE SEQUENCE [LARGE SCALE GENOMIC DNA]</scope>
    <source>
        <strain evidence="18">DM0001</strain>
        <tissue evidence="18">Muscle</tissue>
    </source>
</reference>
<dbReference type="SMART" id="SM00353">
    <property type="entry name" value="HLH"/>
    <property type="match status" value="2"/>
</dbReference>
<dbReference type="GO" id="GO:0009062">
    <property type="term" value="P:fatty acid catabolic process"/>
    <property type="evidence" value="ECO:0007669"/>
    <property type="project" value="TreeGrafter"/>
</dbReference>
<dbReference type="InterPro" id="IPR029069">
    <property type="entry name" value="HotDog_dom_sf"/>
</dbReference>
<organism evidence="18 19">
    <name type="scientific">Dissostichus mawsoni</name>
    <name type="common">Antarctic cod</name>
    <dbReference type="NCBI Taxonomy" id="36200"/>
    <lineage>
        <taxon>Eukaryota</taxon>
        <taxon>Metazoa</taxon>
        <taxon>Chordata</taxon>
        <taxon>Craniata</taxon>
        <taxon>Vertebrata</taxon>
        <taxon>Euteleostomi</taxon>
        <taxon>Actinopterygii</taxon>
        <taxon>Neopterygii</taxon>
        <taxon>Teleostei</taxon>
        <taxon>Neoteleostei</taxon>
        <taxon>Acanthomorphata</taxon>
        <taxon>Eupercaria</taxon>
        <taxon>Perciformes</taxon>
        <taxon>Notothenioidei</taxon>
        <taxon>Nototheniidae</taxon>
        <taxon>Dissostichus</taxon>
    </lineage>
</organism>
<dbReference type="InterPro" id="IPR036638">
    <property type="entry name" value="HLH_DNA-bd_sf"/>
</dbReference>
<dbReference type="GO" id="GO:0052816">
    <property type="term" value="F:long-chain fatty acyl-CoA hydrolase activity"/>
    <property type="evidence" value="ECO:0007669"/>
    <property type="project" value="TreeGrafter"/>
</dbReference>
<dbReference type="InterPro" id="IPR006683">
    <property type="entry name" value="Thioestr_dom"/>
</dbReference>
<keyword evidence="3" id="KW-0719">Serine esterase</keyword>
<keyword evidence="4" id="KW-0963">Cytoplasm</keyword>
<dbReference type="EC" id="3.1.2.2" evidence="13"/>
<dbReference type="Pfam" id="PF00010">
    <property type="entry name" value="HLH"/>
    <property type="match status" value="2"/>
</dbReference>
<feature type="active site" evidence="14">
    <location>
        <position position="598"/>
    </location>
</feature>
<dbReference type="GO" id="GO:0005829">
    <property type="term" value="C:cytosol"/>
    <property type="evidence" value="ECO:0007669"/>
    <property type="project" value="TreeGrafter"/>
</dbReference>
<dbReference type="PROSITE" id="PS50888">
    <property type="entry name" value="BHLH"/>
    <property type="match status" value="2"/>
</dbReference>
<keyword evidence="9" id="KW-0443">Lipid metabolism</keyword>
<dbReference type="PANTHER" id="PTHR11049:SF24">
    <property type="entry name" value="CYTOSOLIC ACYL COENZYME A THIOESTER HYDROLASE"/>
    <property type="match status" value="1"/>
</dbReference>
<dbReference type="CDD" id="cd03442">
    <property type="entry name" value="BFIT_BACH"/>
    <property type="match status" value="2"/>
</dbReference>
<feature type="domain" description="BHLH" evidence="16">
    <location>
        <begin position="28"/>
        <end position="85"/>
    </location>
</feature>
<dbReference type="InterPro" id="IPR033120">
    <property type="entry name" value="HOTDOG_ACOT"/>
</dbReference>
<evidence type="ECO:0000313" key="18">
    <source>
        <dbReference type="EMBL" id="KAF3860254.1"/>
    </source>
</evidence>
<keyword evidence="8" id="KW-0805">Transcription regulation</keyword>
<dbReference type="GO" id="GO:0006637">
    <property type="term" value="P:acyl-CoA metabolic process"/>
    <property type="evidence" value="ECO:0007669"/>
    <property type="project" value="TreeGrafter"/>
</dbReference>
<evidence type="ECO:0000256" key="8">
    <source>
        <dbReference type="ARBA" id="ARBA00023015"/>
    </source>
</evidence>
<dbReference type="InterPro" id="IPR011598">
    <property type="entry name" value="bHLH_dom"/>
</dbReference>
<dbReference type="SUPFAM" id="SSF54637">
    <property type="entry name" value="Thioesterase/thiol ester dehydrase-isomerase"/>
    <property type="match status" value="2"/>
</dbReference>
<feature type="region of interest" description="Disordered" evidence="15">
    <location>
        <begin position="1"/>
        <end position="23"/>
    </location>
</feature>
<evidence type="ECO:0000256" key="13">
    <source>
        <dbReference type="ARBA" id="ARBA00038848"/>
    </source>
</evidence>
<evidence type="ECO:0000259" key="16">
    <source>
        <dbReference type="PROSITE" id="PS50888"/>
    </source>
</evidence>
<keyword evidence="5" id="KW-0678">Repressor</keyword>
<dbReference type="AlphaFoldDB" id="A0A7J5ZEL4"/>
<keyword evidence="11" id="KW-0804">Transcription</keyword>
<keyword evidence="7" id="KW-0378">Hydrolase</keyword>
<feature type="domain" description="BHLH" evidence="16">
    <location>
        <begin position="209"/>
        <end position="266"/>
    </location>
</feature>
<dbReference type="SUPFAM" id="SSF47459">
    <property type="entry name" value="HLH, helix-loop-helix DNA-binding domain"/>
    <property type="match status" value="2"/>
</dbReference>
<dbReference type="Gene3D" id="3.10.129.10">
    <property type="entry name" value="Hotdog Thioesterase"/>
    <property type="match status" value="2"/>
</dbReference>
<feature type="domain" description="HotDog ACOT-type" evidence="17">
    <location>
        <begin position="404"/>
        <end position="511"/>
    </location>
</feature>
<dbReference type="EMBL" id="JAAKFY010000002">
    <property type="protein sequence ID" value="KAF3860254.1"/>
    <property type="molecule type" value="Genomic_DNA"/>
</dbReference>
<dbReference type="PROSITE" id="PS51770">
    <property type="entry name" value="HOTDOG_ACOT"/>
    <property type="match status" value="2"/>
</dbReference>
<dbReference type="InterPro" id="IPR040170">
    <property type="entry name" value="Cytosol_ACT"/>
</dbReference>
<dbReference type="GO" id="GO:0046983">
    <property type="term" value="F:protein dimerization activity"/>
    <property type="evidence" value="ECO:0007669"/>
    <property type="project" value="InterPro"/>
</dbReference>
<evidence type="ECO:0000256" key="15">
    <source>
        <dbReference type="SAM" id="MobiDB-lite"/>
    </source>
</evidence>
<comment type="subcellular location">
    <subcellularLocation>
        <location evidence="2">Cytoplasm</location>
    </subcellularLocation>
    <subcellularLocation>
        <location evidence="1">Nucleus</location>
    </subcellularLocation>
</comment>
<feature type="active site" evidence="14">
    <location>
        <position position="420"/>
    </location>
</feature>
<dbReference type="GO" id="GO:0005634">
    <property type="term" value="C:nucleus"/>
    <property type="evidence" value="ECO:0007669"/>
    <property type="project" value="UniProtKB-SubCell"/>
</dbReference>
<dbReference type="FunFam" id="3.10.129.10:FF:000010">
    <property type="entry name" value="Cytosolic acyl coenzyme A thioester hydrolase"/>
    <property type="match status" value="1"/>
</dbReference>
<dbReference type="OrthoDB" id="331699at2759"/>
<evidence type="ECO:0000256" key="3">
    <source>
        <dbReference type="ARBA" id="ARBA00022487"/>
    </source>
</evidence>
<evidence type="ECO:0000256" key="1">
    <source>
        <dbReference type="ARBA" id="ARBA00004123"/>
    </source>
</evidence>
<evidence type="ECO:0000256" key="11">
    <source>
        <dbReference type="ARBA" id="ARBA00023163"/>
    </source>
</evidence>
<evidence type="ECO:0000256" key="10">
    <source>
        <dbReference type="ARBA" id="ARBA00023125"/>
    </source>
</evidence>
<evidence type="ECO:0000256" key="12">
    <source>
        <dbReference type="ARBA" id="ARBA00023242"/>
    </source>
</evidence>
<gene>
    <name evidence="18" type="ORF">F7725_000509</name>
</gene>
<keyword evidence="10" id="KW-0238">DNA-binding</keyword>
<dbReference type="PANTHER" id="PTHR11049">
    <property type="entry name" value="ACYL COENZYME A THIOESTER HYDROLASE"/>
    <property type="match status" value="1"/>
</dbReference>